<organism evidence="1 2">
    <name type="scientific">Larimichthys crocea</name>
    <name type="common">Large yellow croaker</name>
    <name type="synonym">Pseudosciaena crocea</name>
    <dbReference type="NCBI Taxonomy" id="215358"/>
    <lineage>
        <taxon>Eukaryota</taxon>
        <taxon>Metazoa</taxon>
        <taxon>Chordata</taxon>
        <taxon>Craniata</taxon>
        <taxon>Vertebrata</taxon>
        <taxon>Euteleostomi</taxon>
        <taxon>Actinopterygii</taxon>
        <taxon>Neopterygii</taxon>
        <taxon>Teleostei</taxon>
        <taxon>Neoteleostei</taxon>
        <taxon>Acanthomorphata</taxon>
        <taxon>Eupercaria</taxon>
        <taxon>Sciaenidae</taxon>
        <taxon>Larimichthys</taxon>
    </lineage>
</organism>
<evidence type="ECO:0000313" key="1">
    <source>
        <dbReference type="EMBL" id="TMS09285.1"/>
    </source>
</evidence>
<gene>
    <name evidence="1" type="ORF">E3U43_014832</name>
</gene>
<accession>A0ACD3QQ49</accession>
<reference evidence="1" key="1">
    <citation type="submission" date="2018-11" db="EMBL/GenBank/DDBJ databases">
        <title>The sequence and de novo assembly of Larimichthys crocea genome using PacBio and Hi-C technologies.</title>
        <authorList>
            <person name="Xu P."/>
            <person name="Chen B."/>
            <person name="Zhou Z."/>
            <person name="Ke Q."/>
            <person name="Wu Y."/>
            <person name="Bai H."/>
            <person name="Pu F."/>
        </authorList>
    </citation>
    <scope>NUCLEOTIDE SEQUENCE</scope>
    <source>
        <tissue evidence="1">Muscle</tissue>
    </source>
</reference>
<name>A0ACD3QQ49_LARCR</name>
<sequence length="781" mass="89234">MAPIHVLRCCQRFLAWIPVIFIALVVCWSYYAYVVELCIFTIPSIGEKIVYLIFFHLSFVMFVWSYWKTIFTKPANPSKEFCLPKAEKERYEKEERPESQQEILWRVATSLPLYTRTGAGAIRYCDRCQVIKPDRCHHCSACDMCVLKMDHHCPWVNNCVGFSNYKFFILFLAYSLVYCLFIAATVLQYFIKFWTNELPDTHAKFHVLFLFFVAAMFCISILSLFSYHLWLVGKNRSTIEAFRAPVFRTGSDKNGFSLGFRKNIAQVFGDQKKYWLLPIFTSVTDVPVSPLSESQNRLLSNDQHANSIGDHLANNTLESDGDFSELHRLVAQGSVHFQSNLQADLSAVENNTNYSPECNKDLQQMPHMTIPLNMLLWEPDVVTWQLLYCPMTKQRGGSSDCNKVFRGVTQEPDIPPWKVLERPLERRVSTLTHRAGVSRFLGDNWKFVVKIQERHVNMNNGSNRSIDPSCTDKPPLAIDIILELDVFGIILYSVLTFMATVSMLVYIEECIYIYRKVPANKKSVIIWVNGAAPVISTMSCLGMWIPRATMFTDMTSACYFAVVVFKFLILMLEEVGGDEGFLKRAGRHKLKISTGPCCCCCLCLPYVAITRRSLFLLKLGSFQFALLKIVFTILSIVLYTNGTFDLSDLNITGAAIWINPFVGILTIIALWPVAIMFMHLRIALRSLKIIPKYAMYQLVLILSQLQTAIINILALKGTIACAPPFSSAARGYMMSQQLLILEMFIITLVTRLLYRRQYDPLPEEEYDDNENTKMAAIDVSS</sequence>
<dbReference type="EMBL" id="CM011689">
    <property type="protein sequence ID" value="TMS09285.1"/>
    <property type="molecule type" value="Genomic_DNA"/>
</dbReference>
<keyword evidence="2" id="KW-1185">Reference proteome</keyword>
<dbReference type="Proteomes" id="UP000793456">
    <property type="component" value="Chromosome XVI"/>
</dbReference>
<protein>
    <submittedName>
        <fullName evidence="1">Uncharacterized protein</fullName>
    </submittedName>
</protein>
<proteinExistence type="predicted"/>
<comment type="caution">
    <text evidence="1">The sequence shown here is derived from an EMBL/GenBank/DDBJ whole genome shotgun (WGS) entry which is preliminary data.</text>
</comment>
<evidence type="ECO:0000313" key="2">
    <source>
        <dbReference type="Proteomes" id="UP000793456"/>
    </source>
</evidence>